<evidence type="ECO:0000313" key="2">
    <source>
        <dbReference type="EMBL" id="CCA27704.1"/>
    </source>
</evidence>
<name>F0X1K9_9STRA</name>
<sequence>MTPRKHGSETLPDVLVEGEDVDYESDTNFESEQDSITCISVRRGDIPAPPTPFSERGAADADTPLCETPAIVPEVITNKLDEQQQLRVEAGECARLSYTTIASDETRRDYGYQLLRVDERIRQVTGQSLAGWVTGPEAMTPVDIALRDALHEKYLTLQVTTTQEYLARLDAQARGASVPSMRTIPIVLFLGETDVDEDEHFIRWVHRTHHLRDVRSLPASSDVADIRLERKLRYEFAKFRAKRHSRFLKRHQSAELAHAGQPSSAMAAVAATGPCHTMDKDPSAPTSIGGKCPGSRVDPERYAGKRRRRRGNLSGGVLRIPKSFRIQGIRATSPDTGIGCDDDVALGAFPHGNKGSLAHREAQVEAVVSAASHAELR</sequence>
<dbReference type="AlphaFoldDB" id="F0X1K9"/>
<dbReference type="HOGENOM" id="CLU_051764_0_0_1"/>
<feature type="region of interest" description="Disordered" evidence="1">
    <location>
        <begin position="280"/>
        <end position="315"/>
    </location>
</feature>
<protein>
    <submittedName>
        <fullName evidence="2">Uncharacterized protein AlNc14C638G12317</fullName>
    </submittedName>
</protein>
<dbReference type="EMBL" id="FR824642">
    <property type="protein sequence ID" value="CCA27704.1"/>
    <property type="molecule type" value="Genomic_DNA"/>
</dbReference>
<organism evidence="2">
    <name type="scientific">Albugo laibachii Nc14</name>
    <dbReference type="NCBI Taxonomy" id="890382"/>
    <lineage>
        <taxon>Eukaryota</taxon>
        <taxon>Sar</taxon>
        <taxon>Stramenopiles</taxon>
        <taxon>Oomycota</taxon>
        <taxon>Peronosporomycetes</taxon>
        <taxon>Albuginales</taxon>
        <taxon>Albuginaceae</taxon>
        <taxon>Albugo</taxon>
    </lineage>
</organism>
<evidence type="ECO:0000256" key="1">
    <source>
        <dbReference type="SAM" id="MobiDB-lite"/>
    </source>
</evidence>
<accession>F0X1K9</accession>
<reference evidence="2" key="1">
    <citation type="journal article" date="2011" name="PLoS Biol.">
        <title>Gene gain and loss during evolution of obligate parasitism in the white rust pathogen of Arabidopsis thaliana.</title>
        <authorList>
            <person name="Kemen E."/>
            <person name="Gardiner A."/>
            <person name="Schultz-Larsen T."/>
            <person name="Kemen A.C."/>
            <person name="Balmuth A.L."/>
            <person name="Robert-Seilaniantz A."/>
            <person name="Bailey K."/>
            <person name="Holub E."/>
            <person name="Studholme D.J."/>
            <person name="Maclean D."/>
            <person name="Jones J.D."/>
        </authorList>
    </citation>
    <scope>NUCLEOTIDE SEQUENCE</scope>
</reference>
<proteinExistence type="predicted"/>
<gene>
    <name evidence="2" type="primary">AlNc14C638G12317</name>
    <name evidence="2" type="ORF">ALNC14_138480</name>
</gene>
<reference evidence="2" key="2">
    <citation type="submission" date="2011-02" db="EMBL/GenBank/DDBJ databases">
        <authorList>
            <person name="MacLean D."/>
        </authorList>
    </citation>
    <scope>NUCLEOTIDE SEQUENCE</scope>
</reference>